<dbReference type="InterPro" id="IPR050378">
    <property type="entry name" value="Metallo-dep_Hydrolases_sf"/>
</dbReference>
<dbReference type="AlphaFoldDB" id="A4XEZ4"/>
<evidence type="ECO:0000313" key="3">
    <source>
        <dbReference type="EMBL" id="ABP64505.1"/>
    </source>
</evidence>
<feature type="domain" description="Amidohydrolase 3" evidence="2">
    <location>
        <begin position="56"/>
        <end position="373"/>
    </location>
</feature>
<organism evidence="3 4">
    <name type="scientific">Novosphingobium aromaticivorans (strain ATCC 700278 / DSM 12444 / CCUG 56034 / CIP 105152 / NBRC 16084 / F199)</name>
    <dbReference type="NCBI Taxonomy" id="279238"/>
    <lineage>
        <taxon>Bacteria</taxon>
        <taxon>Pseudomonadati</taxon>
        <taxon>Pseudomonadota</taxon>
        <taxon>Alphaproteobacteria</taxon>
        <taxon>Sphingomonadales</taxon>
        <taxon>Sphingomonadaceae</taxon>
        <taxon>Novosphingobium</taxon>
    </lineage>
</organism>
<dbReference type="SUPFAM" id="SSF51338">
    <property type="entry name" value="Composite domain of metallo-dependent hydrolases"/>
    <property type="match status" value="1"/>
</dbReference>
<dbReference type="SUPFAM" id="SSF51556">
    <property type="entry name" value="Metallo-dependent hydrolases"/>
    <property type="match status" value="1"/>
</dbReference>
<keyword evidence="3" id="KW-0378">Hydrolase</keyword>
<dbReference type="Proteomes" id="UP000009134">
    <property type="component" value="Plasmid pNL2"/>
</dbReference>
<sequence>MTASKPEAPVGFDADLLIRDGTVIDGSGAAPFTGDVAIKDDRIVHVGPAFRGSAARTIDAQGLIVTPGFVDIHTHYDGQAAWSDTLSPSSSHGVTTAVLGNCGVGFAPCKPEDREALIRLMEGVEDIPGVVMAEGLPWDWDSFPSYLDALAARRRDIDVACLLPHSPLRVWVMGERAIAREEATEADLAEMRRLAREALDAGAVGFATSRLNIHRTKSGDLIPTFGADTRELVAIAGALADAETGVFQAVLDAPFTAWDEEMGRLLAVAEAAGRPATFTLGVANSGAANWKPATDLVDAGRARGLEIWPQVLPRPIGMISGWALSTHPFCLCPSYQAIAGLPLDEQLPTLRDPTFRAKLISEVPQPGHPLAMLTRIWDWMFPFNDPPQYEPARETSIAAQARAQGRSCEEVAYDLLMEREGNGMILNTLGNFLEGKLDALLELMRREDTVIGLGDGGAHYAAICDASYPTFMLTYWVRDRAGERLTLPEAVERLAARPARVMGLEDRGLLKPGYKADLNVIDLDRLTLHAPVVKHDLPGGGRRLDQTATGYVATVVNGRVIREHDQPTDERPGRVVRGAQHAQRAAVPA</sequence>
<dbReference type="eggNOG" id="COG3653">
    <property type="taxonomic scope" value="Bacteria"/>
</dbReference>
<dbReference type="EMBL" id="CP000677">
    <property type="protein sequence ID" value="ABP64505.1"/>
    <property type="molecule type" value="Genomic_DNA"/>
</dbReference>
<dbReference type="KEGG" id="nar:Saro_3646"/>
<dbReference type="InterPro" id="IPR013108">
    <property type="entry name" value="Amidohydro_3"/>
</dbReference>
<protein>
    <submittedName>
        <fullName evidence="3">Amidohydrolase 3</fullName>
    </submittedName>
</protein>
<dbReference type="HOGENOM" id="CLU_016107_2_1_5"/>
<keyword evidence="4" id="KW-1185">Reference proteome</keyword>
<dbReference type="InterPro" id="IPR032466">
    <property type="entry name" value="Metal_Hydrolase"/>
</dbReference>
<dbReference type="GO" id="GO:0016812">
    <property type="term" value="F:hydrolase activity, acting on carbon-nitrogen (but not peptide) bonds, in cyclic amides"/>
    <property type="evidence" value="ECO:0007669"/>
    <property type="project" value="TreeGrafter"/>
</dbReference>
<evidence type="ECO:0000256" key="1">
    <source>
        <dbReference type="SAM" id="MobiDB-lite"/>
    </source>
</evidence>
<evidence type="ECO:0000259" key="2">
    <source>
        <dbReference type="Pfam" id="PF07969"/>
    </source>
</evidence>
<reference evidence="3 4" key="1">
    <citation type="submission" date="2007-04" db="EMBL/GenBank/DDBJ databases">
        <title>Complete sequence of plasmid pNL2 of Novosphingobium aromaticivorans DSM 12444.</title>
        <authorList>
            <consortium name="US DOE Joint Genome Institute"/>
            <person name="Copeland A."/>
            <person name="Lucas S."/>
            <person name="Lapidus A."/>
            <person name="Barry K."/>
            <person name="Detter J.C."/>
            <person name="Glavina del Rio T."/>
            <person name="Hammon N."/>
            <person name="Israni S."/>
            <person name="Dalin E."/>
            <person name="Tice H."/>
            <person name="Pitluck S."/>
            <person name="Chertkov O."/>
            <person name="Han C."/>
            <person name="Thomson S."/>
            <person name="Schmutz J."/>
            <person name="Larimer F."/>
            <person name="Land M."/>
            <person name="Kyrpides N."/>
            <person name="Ivanova N."/>
            <person name="Fredrickson J."/>
            <person name="Romine M.F."/>
            <person name="Richardson P."/>
        </authorList>
    </citation>
    <scope>NUCLEOTIDE SEQUENCE [LARGE SCALE GENOMIC DNA]</scope>
    <source>
        <strain evidence="4">ATCC 700278 / DSM 12444 / CCUG 56034 / CIP 105152 / NBRC 16084 / F199</strain>
        <plasmid evidence="3 4">pNL2</plasmid>
    </source>
</reference>
<dbReference type="InterPro" id="IPR011059">
    <property type="entry name" value="Metal-dep_hydrolase_composite"/>
</dbReference>
<feature type="region of interest" description="Disordered" evidence="1">
    <location>
        <begin position="565"/>
        <end position="589"/>
    </location>
</feature>
<dbReference type="Gene3D" id="2.30.40.10">
    <property type="entry name" value="Urease, subunit C, domain 1"/>
    <property type="match status" value="1"/>
</dbReference>
<gene>
    <name evidence="3" type="ordered locus">Saro_3646</name>
</gene>
<evidence type="ECO:0000313" key="4">
    <source>
        <dbReference type="Proteomes" id="UP000009134"/>
    </source>
</evidence>
<accession>A4XEZ4</accession>
<dbReference type="Gene3D" id="3.20.20.140">
    <property type="entry name" value="Metal-dependent hydrolases"/>
    <property type="match status" value="1"/>
</dbReference>
<dbReference type="RefSeq" id="WP_011906892.1">
    <property type="nucleotide sequence ID" value="NC_009427.1"/>
</dbReference>
<dbReference type="CDD" id="cd01297">
    <property type="entry name" value="D-aminoacylase"/>
    <property type="match status" value="1"/>
</dbReference>
<dbReference type="Pfam" id="PF07969">
    <property type="entry name" value="Amidohydro_3"/>
    <property type="match status" value="2"/>
</dbReference>
<dbReference type="GO" id="GO:0005829">
    <property type="term" value="C:cytosol"/>
    <property type="evidence" value="ECO:0007669"/>
    <property type="project" value="TreeGrafter"/>
</dbReference>
<dbReference type="PANTHER" id="PTHR11647:SF1">
    <property type="entry name" value="COLLAPSIN RESPONSE MEDIATOR PROTEIN"/>
    <property type="match status" value="1"/>
</dbReference>
<name>A4XEZ4_NOVAD</name>
<proteinExistence type="predicted"/>
<geneLocation type="plasmid" evidence="3 4">
    <name>pNL2</name>
</geneLocation>
<feature type="domain" description="Amidohydrolase 3" evidence="2">
    <location>
        <begin position="393"/>
        <end position="561"/>
    </location>
</feature>
<keyword evidence="3" id="KW-0614">Plasmid</keyword>
<dbReference type="PANTHER" id="PTHR11647">
    <property type="entry name" value="HYDRANTOINASE/DIHYDROPYRIMIDINASE FAMILY MEMBER"/>
    <property type="match status" value="1"/>
</dbReference>